<evidence type="ECO:0000256" key="2">
    <source>
        <dbReference type="ARBA" id="ARBA00022443"/>
    </source>
</evidence>
<dbReference type="SMART" id="SM00326">
    <property type="entry name" value="SH3"/>
    <property type="match status" value="1"/>
</dbReference>
<accession>A0A9X0A042</accession>
<comment type="subcellular location">
    <subcellularLocation>
        <location evidence="1">Endomembrane system</location>
        <topology evidence="1">Multi-pass membrane protein</topology>
    </subcellularLocation>
</comment>
<dbReference type="InterPro" id="IPR036640">
    <property type="entry name" value="ABC1_TM_sf"/>
</dbReference>
<keyword evidence="4 11" id="KW-0812">Transmembrane</keyword>
<dbReference type="Pfam" id="PF00664">
    <property type="entry name" value="ABC_membrane"/>
    <property type="match status" value="1"/>
</dbReference>
<protein>
    <submittedName>
        <fullName evidence="14">Multidrug resistance-associated protein 1</fullName>
    </submittedName>
</protein>
<dbReference type="GO" id="GO:0016020">
    <property type="term" value="C:membrane"/>
    <property type="evidence" value="ECO:0007669"/>
    <property type="project" value="InterPro"/>
</dbReference>
<dbReference type="GO" id="GO:0012505">
    <property type="term" value="C:endomembrane system"/>
    <property type="evidence" value="ECO:0007669"/>
    <property type="project" value="UniProtKB-SubCell"/>
</dbReference>
<dbReference type="InterPro" id="IPR001452">
    <property type="entry name" value="SH3_domain"/>
</dbReference>
<dbReference type="InterPro" id="IPR050173">
    <property type="entry name" value="ABC_transporter_C-like"/>
</dbReference>
<evidence type="ECO:0000259" key="12">
    <source>
        <dbReference type="PROSITE" id="PS50002"/>
    </source>
</evidence>
<dbReference type="Gene3D" id="1.20.1560.10">
    <property type="entry name" value="ABC transporter type 1, transmembrane domain"/>
    <property type="match status" value="1"/>
</dbReference>
<evidence type="ECO:0000256" key="5">
    <source>
        <dbReference type="ARBA" id="ARBA00022737"/>
    </source>
</evidence>
<keyword evidence="2 10" id="KW-0728">SH3 domain</keyword>
<proteinExistence type="predicted"/>
<keyword evidence="5" id="KW-0677">Repeat</keyword>
<dbReference type="Proteomes" id="UP001163046">
    <property type="component" value="Unassembled WGS sequence"/>
</dbReference>
<dbReference type="PROSITE" id="PS50002">
    <property type="entry name" value="SH3"/>
    <property type="match status" value="1"/>
</dbReference>
<reference evidence="14" key="1">
    <citation type="submission" date="2023-01" db="EMBL/GenBank/DDBJ databases">
        <title>Genome assembly of the deep-sea coral Lophelia pertusa.</title>
        <authorList>
            <person name="Herrera S."/>
            <person name="Cordes E."/>
        </authorList>
    </citation>
    <scope>NUCLEOTIDE SEQUENCE</scope>
    <source>
        <strain evidence="14">USNM1676648</strain>
        <tissue evidence="14">Polyp</tissue>
    </source>
</reference>
<keyword evidence="9 11" id="KW-0472">Membrane</keyword>
<keyword evidence="15" id="KW-1185">Reference proteome</keyword>
<feature type="domain" description="ABC transmembrane type-1" evidence="13">
    <location>
        <begin position="338"/>
        <end position="419"/>
    </location>
</feature>
<keyword evidence="8 11" id="KW-1133">Transmembrane helix</keyword>
<feature type="transmembrane region" description="Helical" evidence="11">
    <location>
        <begin position="237"/>
        <end position="257"/>
    </location>
</feature>
<dbReference type="SUPFAM" id="SSF50044">
    <property type="entry name" value="SH3-domain"/>
    <property type="match status" value="1"/>
</dbReference>
<dbReference type="InterPro" id="IPR036028">
    <property type="entry name" value="SH3-like_dom_sf"/>
</dbReference>
<name>A0A9X0A042_9CNID</name>
<organism evidence="14 15">
    <name type="scientific">Desmophyllum pertusum</name>
    <dbReference type="NCBI Taxonomy" id="174260"/>
    <lineage>
        <taxon>Eukaryota</taxon>
        <taxon>Metazoa</taxon>
        <taxon>Cnidaria</taxon>
        <taxon>Anthozoa</taxon>
        <taxon>Hexacorallia</taxon>
        <taxon>Scleractinia</taxon>
        <taxon>Caryophylliina</taxon>
        <taxon>Caryophylliidae</taxon>
        <taxon>Desmophyllum</taxon>
    </lineage>
</organism>
<evidence type="ECO:0000313" key="14">
    <source>
        <dbReference type="EMBL" id="KAJ7390665.1"/>
    </source>
</evidence>
<evidence type="ECO:0000256" key="9">
    <source>
        <dbReference type="ARBA" id="ARBA00023136"/>
    </source>
</evidence>
<evidence type="ECO:0000256" key="11">
    <source>
        <dbReference type="SAM" id="Phobius"/>
    </source>
</evidence>
<dbReference type="GO" id="GO:0140359">
    <property type="term" value="F:ABC-type transporter activity"/>
    <property type="evidence" value="ECO:0007669"/>
    <property type="project" value="InterPro"/>
</dbReference>
<keyword evidence="3" id="KW-0813">Transport</keyword>
<keyword evidence="6" id="KW-0547">Nucleotide-binding</keyword>
<evidence type="ECO:0000256" key="1">
    <source>
        <dbReference type="ARBA" id="ARBA00004127"/>
    </source>
</evidence>
<dbReference type="Gene3D" id="2.30.30.40">
    <property type="entry name" value="SH3 Domains"/>
    <property type="match status" value="1"/>
</dbReference>
<dbReference type="GO" id="GO:0005524">
    <property type="term" value="F:ATP binding"/>
    <property type="evidence" value="ECO:0007669"/>
    <property type="project" value="UniProtKB-KW"/>
</dbReference>
<evidence type="ECO:0000256" key="8">
    <source>
        <dbReference type="ARBA" id="ARBA00022989"/>
    </source>
</evidence>
<comment type="caution">
    <text evidence="14">The sequence shown here is derived from an EMBL/GenBank/DDBJ whole genome shotgun (WGS) entry which is preliminary data.</text>
</comment>
<dbReference type="EMBL" id="MU825413">
    <property type="protein sequence ID" value="KAJ7390665.1"/>
    <property type="molecule type" value="Genomic_DNA"/>
</dbReference>
<evidence type="ECO:0000256" key="3">
    <source>
        <dbReference type="ARBA" id="ARBA00022448"/>
    </source>
</evidence>
<evidence type="ECO:0000256" key="7">
    <source>
        <dbReference type="ARBA" id="ARBA00022840"/>
    </source>
</evidence>
<evidence type="ECO:0000256" key="10">
    <source>
        <dbReference type="PROSITE-ProRule" id="PRU00192"/>
    </source>
</evidence>
<evidence type="ECO:0000313" key="15">
    <source>
        <dbReference type="Proteomes" id="UP001163046"/>
    </source>
</evidence>
<dbReference type="OrthoDB" id="5981096at2759"/>
<evidence type="ECO:0000256" key="4">
    <source>
        <dbReference type="ARBA" id="ARBA00022692"/>
    </source>
</evidence>
<dbReference type="PANTHER" id="PTHR24223">
    <property type="entry name" value="ATP-BINDING CASSETTE SUB-FAMILY C"/>
    <property type="match status" value="1"/>
</dbReference>
<evidence type="ECO:0000256" key="6">
    <source>
        <dbReference type="ARBA" id="ARBA00022741"/>
    </source>
</evidence>
<gene>
    <name evidence="14" type="primary">ABCC1_10</name>
    <name evidence="14" type="ORF">OS493_023377</name>
</gene>
<keyword evidence="7" id="KW-0067">ATP-binding</keyword>
<dbReference type="PROSITE" id="PS50929">
    <property type="entry name" value="ABC_TM1F"/>
    <property type="match status" value="1"/>
</dbReference>
<dbReference type="InterPro" id="IPR011527">
    <property type="entry name" value="ABC1_TM_dom"/>
</dbReference>
<feature type="transmembrane region" description="Helical" evidence="11">
    <location>
        <begin position="342"/>
        <end position="369"/>
    </location>
</feature>
<dbReference type="AlphaFoldDB" id="A0A9X0A042"/>
<feature type="domain" description="SH3" evidence="12">
    <location>
        <begin position="6"/>
        <end position="84"/>
    </location>
</feature>
<dbReference type="PANTHER" id="PTHR24223:SF443">
    <property type="entry name" value="MULTIDRUG-RESISTANCE LIKE PROTEIN 1, ISOFORM I"/>
    <property type="match status" value="1"/>
</dbReference>
<dbReference type="SUPFAM" id="SSF90123">
    <property type="entry name" value="ABC transporter transmembrane region"/>
    <property type="match status" value="1"/>
</dbReference>
<evidence type="ECO:0000259" key="13">
    <source>
        <dbReference type="PROSITE" id="PS50929"/>
    </source>
</evidence>
<sequence>MTEAISKKVKVVAVDGFDPSHADGILTQDCLENAPGTQAQLPFHKGQCFEILTKKIKSYWLYVRCISSQKEGFIPSICVVPLREDLDNGKLHYLMNGGDVSPSMVNRQLDSKFFPKIPCATNEKTASSRKPCPEGKANLFSRLSFWWLNSLILTGFRRPLQDSDLWALEERNLSCNIVPRLHREWDKELKKYHRKNNAPQSDEQDFEKVHLQGTTDVAFAGKKCDEPSLVKAMMRVFAPYFVLGIVFKLLNDIMLFIQPYLLGLLIEYTEDKDNDADRWKGYAGFQVVAVQNALHIAFKSAMRVHTSIIGVVYAKALSLSNLSRKISTAGEMRHSRSALAVYFLYVTMGVAVLAGVGMLILLVPLNFLITRLVRKIQVKQMENADERIKLMNEVLSGIKVLKLYAWEESFMNKNHRRQK</sequence>